<comment type="cofactor">
    <cofactor evidence="1">
        <name>Zn(2+)</name>
        <dbReference type="ChEBI" id="CHEBI:29105"/>
    </cofactor>
</comment>
<evidence type="ECO:0000313" key="9">
    <source>
        <dbReference type="Proteomes" id="UP000030651"/>
    </source>
</evidence>
<comment type="similarity">
    <text evidence="2">Belongs to the metallo-dependent hydrolases superfamily. Hydantoinase/dihydropyrimidinase family.</text>
</comment>
<dbReference type="STRING" id="1229662.W3XIH0"/>
<dbReference type="Pfam" id="PF01979">
    <property type="entry name" value="Amidohydro_1"/>
    <property type="match status" value="1"/>
</dbReference>
<dbReference type="SUPFAM" id="SSF51556">
    <property type="entry name" value="Metallo-dependent hydrolases"/>
    <property type="match status" value="1"/>
</dbReference>
<name>W3XIH0_PESFW</name>
<dbReference type="Proteomes" id="UP000030651">
    <property type="component" value="Unassembled WGS sequence"/>
</dbReference>
<accession>W3XIH0</accession>
<dbReference type="KEGG" id="pfy:PFICI_03893"/>
<dbReference type="eggNOG" id="KOG2584">
    <property type="taxonomic scope" value="Eukaryota"/>
</dbReference>
<dbReference type="EC" id="3.5.2.2" evidence="5"/>
<dbReference type="Gene3D" id="3.20.20.140">
    <property type="entry name" value="Metal-dependent hydrolases"/>
    <property type="match status" value="1"/>
</dbReference>
<dbReference type="GO" id="GO:0004157">
    <property type="term" value="F:dihydropyrimidinase activity"/>
    <property type="evidence" value="ECO:0007669"/>
    <property type="project" value="UniProtKB-EC"/>
</dbReference>
<keyword evidence="6" id="KW-0732">Signal</keyword>
<dbReference type="InterPro" id="IPR006680">
    <property type="entry name" value="Amidohydro-rel"/>
</dbReference>
<dbReference type="EMBL" id="KI912110">
    <property type="protein sequence ID" value="ETS85868.1"/>
    <property type="molecule type" value="Genomic_DNA"/>
</dbReference>
<proteinExistence type="inferred from homology"/>
<dbReference type="PANTHER" id="PTHR11647:SF1">
    <property type="entry name" value="COLLAPSIN RESPONSE MEDIATOR PROTEIN"/>
    <property type="match status" value="1"/>
</dbReference>
<evidence type="ECO:0000256" key="6">
    <source>
        <dbReference type="SAM" id="SignalP"/>
    </source>
</evidence>
<evidence type="ECO:0000313" key="8">
    <source>
        <dbReference type="EMBL" id="ETS85868.1"/>
    </source>
</evidence>
<evidence type="ECO:0000256" key="4">
    <source>
        <dbReference type="ARBA" id="ARBA00036696"/>
    </source>
</evidence>
<dbReference type="AlphaFoldDB" id="W3XIH0"/>
<evidence type="ECO:0000259" key="7">
    <source>
        <dbReference type="Pfam" id="PF01979"/>
    </source>
</evidence>
<dbReference type="SUPFAM" id="SSF51338">
    <property type="entry name" value="Composite domain of metallo-dependent hydrolases"/>
    <property type="match status" value="1"/>
</dbReference>
<sequence>MEKSTALVVVCLELPALSSSMQKQDNAPTGDTWETGTRSAVAGGTTTVIAFASQKKHEESLLPAITAYHEKAGGNSYCDYGFHVILSNPTDQILENELPALADAHGITSVKIYMTYEPLKLSDRHILYVLMRCRALGMTTMVHAENSDMIAIVIEGLEKRGNMGTWFHSVARPKIAEDEATYRAIALAELVDAPILLVHVSSDIAVEHVRAAQARLLPIHAETCPHYLYLLSQELKGQCNGSGHHHGDTDDFSGAKAVCSPPLRHDPADLEGLWRAVASNAFTVISSDHAPSTFDHPGGKKLGLVNGKIPNFTKIPNGIPGVETRLPLLFSDCEGCLPISEARLSLPQFVQMTSSNAAKMYGLEQRKGNIAPGFDADLVIWYPGDKGARLITQGRLHHGVDYTPFEGIRVRNWPRYTLIRGTLVYNDQGGIIGDKGYGQYLKRGLGQILVGKTGRQARGMLKDERSFWQPTME</sequence>
<dbReference type="InParanoid" id="W3XIH0"/>
<feature type="domain" description="Amidohydrolase-related" evidence="7">
    <location>
        <begin position="34"/>
        <end position="424"/>
    </location>
</feature>
<feature type="chain" id="PRO_5004836210" description="dihydropyrimidinase" evidence="6">
    <location>
        <begin position="21"/>
        <end position="473"/>
    </location>
</feature>
<keyword evidence="9" id="KW-1185">Reference proteome</keyword>
<evidence type="ECO:0000256" key="5">
    <source>
        <dbReference type="ARBA" id="ARBA00039113"/>
    </source>
</evidence>
<reference evidence="9" key="1">
    <citation type="journal article" date="2015" name="BMC Genomics">
        <title>Genomic and transcriptomic analysis of the endophytic fungus Pestalotiopsis fici reveals its lifestyle and high potential for synthesis of natural products.</title>
        <authorList>
            <person name="Wang X."/>
            <person name="Zhang X."/>
            <person name="Liu L."/>
            <person name="Xiang M."/>
            <person name="Wang W."/>
            <person name="Sun X."/>
            <person name="Che Y."/>
            <person name="Guo L."/>
            <person name="Liu G."/>
            <person name="Guo L."/>
            <person name="Wang C."/>
            <person name="Yin W.B."/>
            <person name="Stadler M."/>
            <person name="Zhang X."/>
            <person name="Liu X."/>
        </authorList>
    </citation>
    <scope>NUCLEOTIDE SEQUENCE [LARGE SCALE GENOMIC DNA]</scope>
    <source>
        <strain evidence="9">W106-1 / CGMCC3.15140</strain>
    </source>
</reference>
<dbReference type="PANTHER" id="PTHR11647">
    <property type="entry name" value="HYDRANTOINASE/DIHYDROPYRIMIDINASE FAMILY MEMBER"/>
    <property type="match status" value="1"/>
</dbReference>
<evidence type="ECO:0000256" key="3">
    <source>
        <dbReference type="ARBA" id="ARBA00022553"/>
    </source>
</evidence>
<dbReference type="InterPro" id="IPR050378">
    <property type="entry name" value="Metallo-dep_Hydrolases_sf"/>
</dbReference>
<evidence type="ECO:0000256" key="1">
    <source>
        <dbReference type="ARBA" id="ARBA00001947"/>
    </source>
</evidence>
<organism evidence="8 9">
    <name type="scientific">Pestalotiopsis fici (strain W106-1 / CGMCC3.15140)</name>
    <dbReference type="NCBI Taxonomy" id="1229662"/>
    <lineage>
        <taxon>Eukaryota</taxon>
        <taxon>Fungi</taxon>
        <taxon>Dikarya</taxon>
        <taxon>Ascomycota</taxon>
        <taxon>Pezizomycotina</taxon>
        <taxon>Sordariomycetes</taxon>
        <taxon>Xylariomycetidae</taxon>
        <taxon>Amphisphaeriales</taxon>
        <taxon>Sporocadaceae</taxon>
        <taxon>Pestalotiopsis</taxon>
    </lineage>
</organism>
<dbReference type="InterPro" id="IPR011059">
    <property type="entry name" value="Metal-dep_hydrolase_composite"/>
</dbReference>
<dbReference type="OMA" id="AYQRINT"/>
<dbReference type="InterPro" id="IPR032466">
    <property type="entry name" value="Metal_Hydrolase"/>
</dbReference>
<dbReference type="HOGENOM" id="CLU_015572_2_0_1"/>
<dbReference type="RefSeq" id="XP_007830665.1">
    <property type="nucleotide sequence ID" value="XM_007832474.1"/>
</dbReference>
<dbReference type="FunFam" id="3.20.20.140:FF:000217">
    <property type="entry name" value="Dihydropyrimidinase-related protein 1"/>
    <property type="match status" value="1"/>
</dbReference>
<dbReference type="GeneID" id="19268906"/>
<dbReference type="Gene3D" id="2.30.40.10">
    <property type="entry name" value="Urease, subunit C, domain 1"/>
    <property type="match status" value="1"/>
</dbReference>
<feature type="signal peptide" evidence="6">
    <location>
        <begin position="1"/>
        <end position="20"/>
    </location>
</feature>
<protein>
    <recommendedName>
        <fullName evidence="5">dihydropyrimidinase</fullName>
        <ecNumber evidence="5">3.5.2.2</ecNumber>
    </recommendedName>
</protein>
<dbReference type="OrthoDB" id="1924787at2759"/>
<comment type="catalytic activity">
    <reaction evidence="4">
        <text>5,6-dihydrouracil + H2O = 3-(carbamoylamino)propanoate + H(+)</text>
        <dbReference type="Rhea" id="RHEA:16121"/>
        <dbReference type="ChEBI" id="CHEBI:11892"/>
        <dbReference type="ChEBI" id="CHEBI:15377"/>
        <dbReference type="ChEBI" id="CHEBI:15378"/>
        <dbReference type="ChEBI" id="CHEBI:15901"/>
        <dbReference type="EC" id="3.5.2.2"/>
    </reaction>
</comment>
<evidence type="ECO:0000256" key="2">
    <source>
        <dbReference type="ARBA" id="ARBA00008829"/>
    </source>
</evidence>
<gene>
    <name evidence="8" type="ORF">PFICI_03893</name>
</gene>
<keyword evidence="3" id="KW-0597">Phosphoprotein</keyword>